<dbReference type="AlphaFoldDB" id="A0AA35V5C5"/>
<dbReference type="EMBL" id="OX465077">
    <property type="protein sequence ID" value="CAI9267141.1"/>
    <property type="molecule type" value="Genomic_DNA"/>
</dbReference>
<name>A0AA35V5C5_LACSI</name>
<reference evidence="1" key="1">
    <citation type="submission" date="2023-04" db="EMBL/GenBank/DDBJ databases">
        <authorList>
            <person name="Vijverberg K."/>
            <person name="Xiong W."/>
            <person name="Schranz E."/>
        </authorList>
    </citation>
    <scope>NUCLEOTIDE SEQUENCE</scope>
</reference>
<protein>
    <submittedName>
        <fullName evidence="1">Uncharacterized protein</fullName>
    </submittedName>
</protein>
<evidence type="ECO:0000313" key="2">
    <source>
        <dbReference type="Proteomes" id="UP001177003"/>
    </source>
</evidence>
<proteinExistence type="predicted"/>
<dbReference type="Proteomes" id="UP001177003">
    <property type="component" value="Chromosome 1"/>
</dbReference>
<organism evidence="1 2">
    <name type="scientific">Lactuca saligna</name>
    <name type="common">Willowleaf lettuce</name>
    <dbReference type="NCBI Taxonomy" id="75948"/>
    <lineage>
        <taxon>Eukaryota</taxon>
        <taxon>Viridiplantae</taxon>
        <taxon>Streptophyta</taxon>
        <taxon>Embryophyta</taxon>
        <taxon>Tracheophyta</taxon>
        <taxon>Spermatophyta</taxon>
        <taxon>Magnoliopsida</taxon>
        <taxon>eudicotyledons</taxon>
        <taxon>Gunneridae</taxon>
        <taxon>Pentapetalae</taxon>
        <taxon>asterids</taxon>
        <taxon>campanulids</taxon>
        <taxon>Asterales</taxon>
        <taxon>Asteraceae</taxon>
        <taxon>Cichorioideae</taxon>
        <taxon>Cichorieae</taxon>
        <taxon>Lactucinae</taxon>
        <taxon>Lactuca</taxon>
    </lineage>
</organism>
<keyword evidence="2" id="KW-1185">Reference proteome</keyword>
<gene>
    <name evidence="1" type="ORF">LSALG_LOCUS7648</name>
</gene>
<accession>A0AA35V5C5</accession>
<sequence>MVEFHQSFLLTYNFTIQFHHTKSGVFHQIFLDKDGAYRGEVFQRFVVYWMVDMEEKMVEKRVIVSSGIGYTEQQKSEYLERRRLAECSRDFGTRKIKRGRGKKVDVGCVKSTVAGGDVISDMNRARKVRWWSVAAIKRVSDGPCISGGRILISKGGEGR</sequence>
<evidence type="ECO:0000313" key="1">
    <source>
        <dbReference type="EMBL" id="CAI9267141.1"/>
    </source>
</evidence>